<dbReference type="Proteomes" id="UP000480275">
    <property type="component" value="Unassembled WGS sequence"/>
</dbReference>
<dbReference type="OrthoDB" id="9151463at2"/>
<name>A0A6L5K0V7_RHOTE</name>
<feature type="compositionally biased region" description="Basic and acidic residues" evidence="1">
    <location>
        <begin position="230"/>
        <end position="239"/>
    </location>
</feature>
<sequence length="264" mass="29323">MSGPRIRSLVPDYKLLIYHLWATAAEDCGAWLLPLDAVAAETNLSAIAVADAIKEFEKRELIAFDDETGEVFICDWYRWHKFDSAMRQSMLRRSIARIRSLRLTRLVKKAAAFVDESYACKTKQKKQKETKEKENKRVADDAAASAFRCSTLFGAELSRVLELASGTANADRHRDNAALAEARALAEKLNLADDEAARAVESCRYPSELATALTDAAAKKRRKASMSRLIDARSQRPRLDPSAVRDGATVLGPHPKTGNWPMAT</sequence>
<organism evidence="2 3">
    <name type="scientific">Rhodocyclus tenuis</name>
    <name type="common">Rhodospirillum tenue</name>
    <dbReference type="NCBI Taxonomy" id="1066"/>
    <lineage>
        <taxon>Bacteria</taxon>
        <taxon>Pseudomonadati</taxon>
        <taxon>Pseudomonadota</taxon>
        <taxon>Betaproteobacteria</taxon>
        <taxon>Rhodocyclales</taxon>
        <taxon>Rhodocyclaceae</taxon>
        <taxon>Rhodocyclus</taxon>
    </lineage>
</organism>
<evidence type="ECO:0000313" key="2">
    <source>
        <dbReference type="EMBL" id="MQY52534.1"/>
    </source>
</evidence>
<evidence type="ECO:0000313" key="3">
    <source>
        <dbReference type="Proteomes" id="UP000480275"/>
    </source>
</evidence>
<evidence type="ECO:0000256" key="1">
    <source>
        <dbReference type="SAM" id="MobiDB-lite"/>
    </source>
</evidence>
<reference evidence="2 3" key="1">
    <citation type="submission" date="2019-10" db="EMBL/GenBank/DDBJ databases">
        <title>Whole-genome sequence of the purple nonsulfur photosynthetic bacterium Rhodocyclus tenuis.</title>
        <authorList>
            <person name="Kyndt J.A."/>
            <person name="Meyer T.E."/>
        </authorList>
    </citation>
    <scope>NUCLEOTIDE SEQUENCE [LARGE SCALE GENOMIC DNA]</scope>
    <source>
        <strain evidence="2 3">DSM 110</strain>
    </source>
</reference>
<comment type="caution">
    <text evidence="2">The sequence shown here is derived from an EMBL/GenBank/DDBJ whole genome shotgun (WGS) entry which is preliminary data.</text>
</comment>
<gene>
    <name evidence="2" type="ORF">GHK24_12200</name>
</gene>
<proteinExistence type="predicted"/>
<feature type="region of interest" description="Disordered" evidence="1">
    <location>
        <begin position="224"/>
        <end position="264"/>
    </location>
</feature>
<accession>A0A6L5K0V7</accession>
<protein>
    <submittedName>
        <fullName evidence="2">Uncharacterized protein</fullName>
    </submittedName>
</protein>
<dbReference type="EMBL" id="WIXJ01000012">
    <property type="protein sequence ID" value="MQY52534.1"/>
    <property type="molecule type" value="Genomic_DNA"/>
</dbReference>
<dbReference type="AlphaFoldDB" id="A0A6L5K0V7"/>